<keyword evidence="2" id="KW-0378">Hydrolase</keyword>
<protein>
    <submittedName>
        <fullName evidence="7">Nucleoside-diphosphatase uda-1</fullName>
    </submittedName>
</protein>
<dbReference type="CDD" id="cd24046">
    <property type="entry name" value="ASKHA_NBD_NTPDase5-like"/>
    <property type="match status" value="1"/>
</dbReference>
<dbReference type="InterPro" id="IPR000407">
    <property type="entry name" value="GDA1_CD39_NTPase"/>
</dbReference>
<proteinExistence type="inferred from homology"/>
<dbReference type="PANTHER" id="PTHR11782:SF127">
    <property type="entry name" value="NTPASE, ISOFORM F"/>
    <property type="match status" value="1"/>
</dbReference>
<feature type="active site" description="Proton acceptor" evidence="3">
    <location>
        <position position="190"/>
    </location>
</feature>
<reference evidence="5 6" key="2">
    <citation type="submission" date="2018-10" db="EMBL/GenBank/DDBJ databases">
        <authorList>
            <consortium name="Pathogen Informatics"/>
        </authorList>
    </citation>
    <scope>NUCLEOTIDE SEQUENCE [LARGE SCALE GENOMIC DNA]</scope>
</reference>
<evidence type="ECO:0000256" key="4">
    <source>
        <dbReference type="PIRSR" id="PIRSR600407-2"/>
    </source>
</evidence>
<dbReference type="Gene3D" id="3.30.420.150">
    <property type="entry name" value="Exopolyphosphatase. Domain 2"/>
    <property type="match status" value="1"/>
</dbReference>
<dbReference type="GO" id="GO:0016787">
    <property type="term" value="F:hydrolase activity"/>
    <property type="evidence" value="ECO:0007669"/>
    <property type="project" value="UniProtKB-KW"/>
</dbReference>
<reference evidence="7" key="1">
    <citation type="submission" date="2017-02" db="UniProtKB">
        <authorList>
            <consortium name="WormBaseParasite"/>
        </authorList>
    </citation>
    <scope>IDENTIFICATION</scope>
</reference>
<dbReference type="EMBL" id="UXUI01008400">
    <property type="protein sequence ID" value="VDD91411.1"/>
    <property type="molecule type" value="Genomic_DNA"/>
</dbReference>
<dbReference type="AlphaFoldDB" id="A0A0N4V8B7"/>
<dbReference type="Proteomes" id="UP000274131">
    <property type="component" value="Unassembled WGS sequence"/>
</dbReference>
<dbReference type="WBParaSite" id="EVEC_0000658801-mRNA-1">
    <property type="protein sequence ID" value="EVEC_0000658801-mRNA-1"/>
    <property type="gene ID" value="EVEC_0000658801"/>
</dbReference>
<accession>A0A0N4V8B7</accession>
<evidence type="ECO:0000256" key="1">
    <source>
        <dbReference type="ARBA" id="ARBA00009283"/>
    </source>
</evidence>
<keyword evidence="4" id="KW-0547">Nucleotide-binding</keyword>
<feature type="binding site" evidence="4">
    <location>
        <begin position="239"/>
        <end position="243"/>
    </location>
    <ligand>
        <name>ATP</name>
        <dbReference type="ChEBI" id="CHEBI:30616"/>
    </ligand>
</feature>
<dbReference type="STRING" id="51028.A0A0N4V8B7"/>
<name>A0A0N4V8B7_ENTVE</name>
<organism evidence="7">
    <name type="scientific">Enterobius vermicularis</name>
    <name type="common">Human pinworm</name>
    <dbReference type="NCBI Taxonomy" id="51028"/>
    <lineage>
        <taxon>Eukaryota</taxon>
        <taxon>Metazoa</taxon>
        <taxon>Ecdysozoa</taxon>
        <taxon>Nematoda</taxon>
        <taxon>Chromadorea</taxon>
        <taxon>Rhabditida</taxon>
        <taxon>Spirurina</taxon>
        <taxon>Oxyuridomorpha</taxon>
        <taxon>Oxyuroidea</taxon>
        <taxon>Oxyuridae</taxon>
        <taxon>Enterobius</taxon>
    </lineage>
</organism>
<dbReference type="Pfam" id="PF01150">
    <property type="entry name" value="GDA1_CD39"/>
    <property type="match status" value="1"/>
</dbReference>
<dbReference type="PANTHER" id="PTHR11782">
    <property type="entry name" value="ADENOSINE/GUANOSINE DIPHOSPHATASE"/>
    <property type="match status" value="1"/>
</dbReference>
<dbReference type="OrthoDB" id="6372431at2759"/>
<gene>
    <name evidence="5" type="ORF">EVEC_LOCUS6162</name>
</gene>
<evidence type="ECO:0000256" key="2">
    <source>
        <dbReference type="ARBA" id="ARBA00022801"/>
    </source>
</evidence>
<dbReference type="Gene3D" id="3.30.420.40">
    <property type="match status" value="1"/>
</dbReference>
<evidence type="ECO:0000313" key="7">
    <source>
        <dbReference type="WBParaSite" id="EVEC_0000658801-mRNA-1"/>
    </source>
</evidence>
<sequence length="495" mass="54977">MISVHRISIFSLTAVCISVVVSLYADSLFVNPCNDAKSLLLGNLTEKDSNPSYVAVIDAGSTGTRLHLFEFQQTDSLQFDVKKENFKEVKPGLSSFVADPDGAGDSVQELLDTAHKIVPESCLRQTPMILRATAGLRLLKSSESEAILKKVTASKTVSGSNKNFKVKERVNASGFLVSEDSVAVLSGTEEGVFSWFTLNVLLDRMKHIDEAKKECFLTQESVKPTKSLRKLAAALDLGGGSTQVTFLPYDHETVALGIDRQEFSHKIKVFGKMAQLYTHSYLSNGLIAARHGITKELQSLESGHYLSSCFPTGYMVESLDYSGRKWSVQGYASSFEGCLNSTKLYVEKTGIRVVPELTHHDIYAFSYFYDRGLQAQLVPRATDSRGGSITVGDYMRAAKRACSRKGSDIGVKYSEAWKCLDLSYIYSLLHYGYGLKNEKEIYVRLAKRLRDMEVSWALGASYDLINTLYQTESKPLIDDLKNDTDELRTCVYLNV</sequence>
<dbReference type="GO" id="GO:0005524">
    <property type="term" value="F:ATP binding"/>
    <property type="evidence" value="ECO:0007669"/>
    <property type="project" value="UniProtKB-KW"/>
</dbReference>
<keyword evidence="4" id="KW-0067">ATP-binding</keyword>
<evidence type="ECO:0000256" key="3">
    <source>
        <dbReference type="PIRSR" id="PIRSR600407-1"/>
    </source>
</evidence>
<evidence type="ECO:0000313" key="5">
    <source>
        <dbReference type="EMBL" id="VDD91411.1"/>
    </source>
</evidence>
<evidence type="ECO:0000313" key="6">
    <source>
        <dbReference type="Proteomes" id="UP000274131"/>
    </source>
</evidence>
<keyword evidence="6" id="KW-1185">Reference proteome</keyword>
<comment type="similarity">
    <text evidence="1">Belongs to the GDA1/CD39 NTPase family.</text>
</comment>